<proteinExistence type="predicted"/>
<dbReference type="Proteomes" id="UP001298593">
    <property type="component" value="Unassembled WGS sequence"/>
</dbReference>
<evidence type="ECO:0000313" key="2">
    <source>
        <dbReference type="Proteomes" id="UP001298593"/>
    </source>
</evidence>
<name>A0ABU5XQE6_9MYCO</name>
<sequence>MPFASPLSTPRITAWHRSTHAGEGFPPGVAPAGRPFGVPGLDAWEIDNDGPAVSVHAYWNAAALLAQLGLA</sequence>
<dbReference type="EMBL" id="JAYJJU010000001">
    <property type="protein sequence ID" value="MEB3030067.1"/>
    <property type="molecule type" value="Genomic_DNA"/>
</dbReference>
<comment type="caution">
    <text evidence="1">The sequence shown here is derived from an EMBL/GenBank/DDBJ whole genome shotgun (WGS) entry which is preliminary data.</text>
</comment>
<dbReference type="InterPro" id="IPR032710">
    <property type="entry name" value="NTF2-like_dom_sf"/>
</dbReference>
<dbReference type="SUPFAM" id="SSF54427">
    <property type="entry name" value="NTF2-like"/>
    <property type="match status" value="1"/>
</dbReference>
<protein>
    <submittedName>
        <fullName evidence="1">Uncharacterized protein</fullName>
    </submittedName>
</protein>
<evidence type="ECO:0000313" key="1">
    <source>
        <dbReference type="EMBL" id="MEB3030067.1"/>
    </source>
</evidence>
<organism evidence="1 2">
    <name type="scientific">[Mycobacterium] nativiensis</name>
    <dbReference type="NCBI Taxonomy" id="2855503"/>
    <lineage>
        <taxon>Bacteria</taxon>
        <taxon>Bacillati</taxon>
        <taxon>Actinomycetota</taxon>
        <taxon>Actinomycetes</taxon>
        <taxon>Mycobacteriales</taxon>
        <taxon>Mycobacteriaceae</taxon>
        <taxon>Mycolicibacter</taxon>
    </lineage>
</organism>
<dbReference type="Gene3D" id="3.10.450.50">
    <property type="match status" value="1"/>
</dbReference>
<accession>A0ABU5XQE6</accession>
<gene>
    <name evidence="1" type="ORF">KV113_00745</name>
</gene>
<dbReference type="RefSeq" id="WP_329779864.1">
    <property type="nucleotide sequence ID" value="NZ_JAYJJU010000001.1"/>
</dbReference>
<reference evidence="1 2" key="1">
    <citation type="submission" date="2023-12" db="EMBL/GenBank/DDBJ databases">
        <title>Description of new species of Mycobacterium terrae complex isolated from sewage at the Sao Paulo Zoological Park Foundation in Brazil.</title>
        <authorList>
            <person name="Romagnoli C.L."/>
            <person name="Conceicao E.C."/>
            <person name="Machado E."/>
            <person name="Barreto L.B.P.F."/>
            <person name="Sharma A."/>
            <person name="Silva N.M."/>
            <person name="Marques L.E."/>
            <person name="Juliana M.A."/>
            <person name="Lourenco M.C.S."/>
            <person name="Digiampietri L.A."/>
            <person name="Suffys P.N."/>
            <person name="Viana-Niero C."/>
        </authorList>
    </citation>
    <scope>NUCLEOTIDE SEQUENCE [LARGE SCALE GENOMIC DNA]</scope>
    <source>
        <strain evidence="1 2">MYC340</strain>
    </source>
</reference>
<keyword evidence="2" id="KW-1185">Reference proteome</keyword>